<dbReference type="GO" id="GO:0051301">
    <property type="term" value="P:cell division"/>
    <property type="evidence" value="ECO:0007669"/>
    <property type="project" value="InterPro"/>
</dbReference>
<feature type="coiled-coil region" evidence="1">
    <location>
        <begin position="684"/>
        <end position="711"/>
    </location>
</feature>
<proteinExistence type="predicted"/>
<keyword evidence="1" id="KW-0175">Coiled coil</keyword>
<feature type="compositionally biased region" description="Low complexity" evidence="2">
    <location>
        <begin position="65"/>
        <end position="85"/>
    </location>
</feature>
<evidence type="ECO:0000256" key="1">
    <source>
        <dbReference type="SAM" id="Coils"/>
    </source>
</evidence>
<dbReference type="GO" id="GO:0000444">
    <property type="term" value="C:MIS12/MIND type complex"/>
    <property type="evidence" value="ECO:0007669"/>
    <property type="project" value="InterPro"/>
</dbReference>
<evidence type="ECO:0000313" key="3">
    <source>
        <dbReference type="EMBL" id="KNZ47101.1"/>
    </source>
</evidence>
<feature type="compositionally biased region" description="Polar residues" evidence="2">
    <location>
        <begin position="159"/>
        <end position="169"/>
    </location>
</feature>
<reference evidence="3 4" key="1">
    <citation type="submission" date="2015-08" db="EMBL/GenBank/DDBJ databases">
        <title>Next Generation Sequencing and Analysis of the Genome of Puccinia sorghi L Schw, the Causal Agent of Maize Common Rust.</title>
        <authorList>
            <person name="Rochi L."/>
            <person name="Burguener G."/>
            <person name="Darino M."/>
            <person name="Turjanski A."/>
            <person name="Kreff E."/>
            <person name="Dieguez M.J."/>
            <person name="Sacco F."/>
        </authorList>
    </citation>
    <scope>NUCLEOTIDE SEQUENCE [LARGE SCALE GENOMIC DNA]</scope>
    <source>
        <strain evidence="3 4">RO10H11247</strain>
    </source>
</reference>
<keyword evidence="4" id="KW-1185">Reference proteome</keyword>
<dbReference type="Pfam" id="PF08202">
    <property type="entry name" value="MIS13"/>
    <property type="match status" value="1"/>
</dbReference>
<feature type="compositionally biased region" description="Polar residues" evidence="2">
    <location>
        <begin position="323"/>
        <end position="336"/>
    </location>
</feature>
<dbReference type="Proteomes" id="UP000037035">
    <property type="component" value="Unassembled WGS sequence"/>
</dbReference>
<sequence>MQTVNWTSSAGGTGADSAANPPDGQQPRYPTQCAYLSLKTMTEKLNTYSSSTSNYEEQDQEQEQKQTQTQKQKQAQEQEQQQQQQRMQLTAKQNKLKTAHIKNKNFYNPKSDRQSDETQSTENPSSNTLLTPDLPPATITHHQQHFPLQDQSKLHLASPRNTNPTTTAKNSKKIKTTASLINPLEPPTHKLNSKRQLNHHHTTPHYLPLQSTPKRQKTEPTRQSSTIHQPQVSSTRRAPIPAAPPPDLFFTTSRYTTPGKEDPSTSTIGNGDPLEPTPRAHSSANSKGKAKEKTRQISNHKSRTHPRSDHPPDGSSSDDQNNHPHQLASSSSQSHTPRQKRNPHIYGRQDQQTDGEMSLITAETPMHHKNRQFRRGGGPTGKQKADQAGLGLGPGTPLSSQSLQVFDSKQGSARRGSRASSIGSGYEALPHPRILPSMLCRHVRTDLPPSSRCRTLLSWCSQKAEHVTYTVLNPTFKPSRYIFDELPKPLARKLGQLEPFGAGAKSKLLAKVAKSALKNFIRGICENQVEISWGAGLPLDSDEEQEVSIENLSILDLQTLPPHPQDLKNERKIQELNNWRTRMSYEDHARQYQLNRYGRLIEKLTEESEATTEDLLRSNRFHRTEREEKRGNEDGLRIDTKLLTDRAAILEFGRFLRSRPAPPPKSFDVLEELGIDWSEIKFNIGMISEEMDRVEDELSGIEERMRRMQLSSTLNLKQVSLEGMMSAIESKILLSSMDGVQLCMKSMNLSQSHLSSSSETLPGSIGKRDLLRTLSRSTQLP</sequence>
<organism evidence="3 4">
    <name type="scientific">Puccinia sorghi</name>
    <dbReference type="NCBI Taxonomy" id="27349"/>
    <lineage>
        <taxon>Eukaryota</taxon>
        <taxon>Fungi</taxon>
        <taxon>Dikarya</taxon>
        <taxon>Basidiomycota</taxon>
        <taxon>Pucciniomycotina</taxon>
        <taxon>Pucciniomycetes</taxon>
        <taxon>Pucciniales</taxon>
        <taxon>Pucciniaceae</taxon>
        <taxon>Puccinia</taxon>
    </lineage>
</organism>
<dbReference type="AlphaFoldDB" id="A0A0L6UEZ9"/>
<accession>A0A0L6UEZ9</accession>
<dbReference type="EMBL" id="LAVV01012028">
    <property type="protein sequence ID" value="KNZ47101.1"/>
    <property type="molecule type" value="Genomic_DNA"/>
</dbReference>
<feature type="compositionally biased region" description="Polar residues" evidence="2">
    <location>
        <begin position="45"/>
        <end position="55"/>
    </location>
</feature>
<dbReference type="VEuPathDB" id="FungiDB:VP01_667g2"/>
<dbReference type="InterPro" id="IPR013218">
    <property type="entry name" value="Dsn1/Mis13"/>
</dbReference>
<protein>
    <submittedName>
        <fullName evidence="3">Uncharacterized protein</fullName>
    </submittedName>
</protein>
<name>A0A0L6UEZ9_9BASI</name>
<feature type="compositionally biased region" description="Low complexity" evidence="2">
    <location>
        <begin position="411"/>
        <end position="425"/>
    </location>
</feature>
<comment type="caution">
    <text evidence="3">The sequence shown here is derived from an EMBL/GenBank/DDBJ whole genome shotgun (WGS) entry which is preliminary data.</text>
</comment>
<feature type="compositionally biased region" description="Polar residues" evidence="2">
    <location>
        <begin position="117"/>
        <end position="130"/>
    </location>
</feature>
<dbReference type="OrthoDB" id="3364649at2759"/>
<feature type="compositionally biased region" description="Low complexity" evidence="2">
    <location>
        <begin position="7"/>
        <end position="19"/>
    </location>
</feature>
<feature type="region of interest" description="Disordered" evidence="2">
    <location>
        <begin position="45"/>
        <end position="425"/>
    </location>
</feature>
<feature type="compositionally biased region" description="Basic residues" evidence="2">
    <location>
        <begin position="296"/>
        <end position="305"/>
    </location>
</feature>
<feature type="compositionally biased region" description="Polar residues" evidence="2">
    <location>
        <begin position="221"/>
        <end position="236"/>
    </location>
</feature>
<feature type="compositionally biased region" description="Basic residues" evidence="2">
    <location>
        <begin position="94"/>
        <end position="103"/>
    </location>
</feature>
<dbReference type="PANTHER" id="PTHR14778">
    <property type="entry name" value="KINETOCHORE-ASSOCIATED PROTEIN DSN1 HOMOLOG"/>
    <property type="match status" value="1"/>
</dbReference>
<gene>
    <name evidence="3" type="ORF">VP01_667g2</name>
</gene>
<feature type="region of interest" description="Disordered" evidence="2">
    <location>
        <begin position="1"/>
        <end position="31"/>
    </location>
</feature>
<dbReference type="GO" id="GO:0007059">
    <property type="term" value="P:chromosome segregation"/>
    <property type="evidence" value="ECO:0007669"/>
    <property type="project" value="InterPro"/>
</dbReference>
<evidence type="ECO:0000313" key="4">
    <source>
        <dbReference type="Proteomes" id="UP000037035"/>
    </source>
</evidence>
<dbReference type="PANTHER" id="PTHR14778:SF2">
    <property type="entry name" value="KINETOCHORE-ASSOCIATED PROTEIN DSN1 HOMOLOG"/>
    <property type="match status" value="1"/>
</dbReference>
<feature type="compositionally biased region" description="Basic residues" evidence="2">
    <location>
        <begin position="191"/>
        <end position="203"/>
    </location>
</feature>
<dbReference type="STRING" id="27349.A0A0L6UEZ9"/>
<evidence type="ECO:0000256" key="2">
    <source>
        <dbReference type="SAM" id="MobiDB-lite"/>
    </source>
</evidence>